<gene>
    <name evidence="1" type="ORF">Bca52824_006756</name>
</gene>
<dbReference type="OrthoDB" id="2396at2759"/>
<name>A0A8X7W8N3_BRACI</name>
<dbReference type="AlphaFoldDB" id="A0A8X7W8N3"/>
<reference evidence="1 2" key="1">
    <citation type="submission" date="2020-02" db="EMBL/GenBank/DDBJ databases">
        <authorList>
            <person name="Ma Q."/>
            <person name="Huang Y."/>
            <person name="Song X."/>
            <person name="Pei D."/>
        </authorList>
    </citation>
    <scope>NUCLEOTIDE SEQUENCE [LARGE SCALE GENOMIC DNA]</scope>
    <source>
        <strain evidence="1">Sxm20200214</strain>
        <tissue evidence="1">Leaf</tissue>
    </source>
</reference>
<dbReference type="Gene3D" id="3.30.200.20">
    <property type="entry name" value="Phosphorylase Kinase, domain 1"/>
    <property type="match status" value="1"/>
</dbReference>
<dbReference type="Proteomes" id="UP000886595">
    <property type="component" value="Unassembled WGS sequence"/>
</dbReference>
<protein>
    <submittedName>
        <fullName evidence="1">Uncharacterized protein</fullName>
    </submittedName>
</protein>
<proteinExistence type="predicted"/>
<evidence type="ECO:0000313" key="2">
    <source>
        <dbReference type="Proteomes" id="UP000886595"/>
    </source>
</evidence>
<organism evidence="1 2">
    <name type="scientific">Brassica carinata</name>
    <name type="common">Ethiopian mustard</name>
    <name type="synonym">Abyssinian cabbage</name>
    <dbReference type="NCBI Taxonomy" id="52824"/>
    <lineage>
        <taxon>Eukaryota</taxon>
        <taxon>Viridiplantae</taxon>
        <taxon>Streptophyta</taxon>
        <taxon>Embryophyta</taxon>
        <taxon>Tracheophyta</taxon>
        <taxon>Spermatophyta</taxon>
        <taxon>Magnoliopsida</taxon>
        <taxon>eudicotyledons</taxon>
        <taxon>Gunneridae</taxon>
        <taxon>Pentapetalae</taxon>
        <taxon>rosids</taxon>
        <taxon>malvids</taxon>
        <taxon>Brassicales</taxon>
        <taxon>Brassicaceae</taxon>
        <taxon>Brassiceae</taxon>
        <taxon>Brassica</taxon>
    </lineage>
</organism>
<sequence>MVMSTFIRLLKLLGKEAIELFCAVVDMHMRENVTMKKINDVFEYISDDLCIFREVKLLRLLRHLDIVEIKNIMLPPFIKEFKDIMSCLSS</sequence>
<keyword evidence="2" id="KW-1185">Reference proteome</keyword>
<dbReference type="SUPFAM" id="SSF56112">
    <property type="entry name" value="Protein kinase-like (PK-like)"/>
    <property type="match status" value="1"/>
</dbReference>
<dbReference type="EMBL" id="JAAMPC010000002">
    <property type="protein sequence ID" value="KAG2324028.1"/>
    <property type="molecule type" value="Genomic_DNA"/>
</dbReference>
<dbReference type="InterPro" id="IPR011009">
    <property type="entry name" value="Kinase-like_dom_sf"/>
</dbReference>
<comment type="caution">
    <text evidence="1">The sequence shown here is derived from an EMBL/GenBank/DDBJ whole genome shotgun (WGS) entry which is preliminary data.</text>
</comment>
<accession>A0A8X7W8N3</accession>
<evidence type="ECO:0000313" key="1">
    <source>
        <dbReference type="EMBL" id="KAG2324028.1"/>
    </source>
</evidence>